<accession>A0A9Q1J4X7</accession>
<protein>
    <submittedName>
        <fullName evidence="1">Uncharacterized protein</fullName>
    </submittedName>
</protein>
<dbReference type="AlphaFoldDB" id="A0A9Q1J4X7"/>
<keyword evidence="2" id="KW-1185">Reference proteome</keyword>
<evidence type="ECO:0000313" key="1">
    <source>
        <dbReference type="EMBL" id="KAJ8367789.1"/>
    </source>
</evidence>
<reference evidence="1" key="1">
    <citation type="journal article" date="2023" name="Science">
        <title>Genome structures resolve the early diversification of teleost fishes.</title>
        <authorList>
            <person name="Parey E."/>
            <person name="Louis A."/>
            <person name="Montfort J."/>
            <person name="Bouchez O."/>
            <person name="Roques C."/>
            <person name="Iampietro C."/>
            <person name="Lluch J."/>
            <person name="Castinel A."/>
            <person name="Donnadieu C."/>
            <person name="Desvignes T."/>
            <person name="Floi Bucao C."/>
            <person name="Jouanno E."/>
            <person name="Wen M."/>
            <person name="Mejri S."/>
            <person name="Dirks R."/>
            <person name="Jansen H."/>
            <person name="Henkel C."/>
            <person name="Chen W.J."/>
            <person name="Zahm M."/>
            <person name="Cabau C."/>
            <person name="Klopp C."/>
            <person name="Thompson A.W."/>
            <person name="Robinson-Rechavi M."/>
            <person name="Braasch I."/>
            <person name="Lecointre G."/>
            <person name="Bobe J."/>
            <person name="Postlethwait J.H."/>
            <person name="Berthelot C."/>
            <person name="Roest Crollius H."/>
            <person name="Guiguen Y."/>
        </authorList>
    </citation>
    <scope>NUCLEOTIDE SEQUENCE</scope>
    <source>
        <strain evidence="1">WJC10195</strain>
    </source>
</reference>
<dbReference type="EMBL" id="JAINUF010000003">
    <property type="protein sequence ID" value="KAJ8367789.1"/>
    <property type="molecule type" value="Genomic_DNA"/>
</dbReference>
<dbReference type="Proteomes" id="UP001152622">
    <property type="component" value="Chromosome 3"/>
</dbReference>
<proteinExistence type="predicted"/>
<gene>
    <name evidence="1" type="ORF">SKAU_G00078170</name>
</gene>
<dbReference type="OrthoDB" id="9940994at2759"/>
<name>A0A9Q1J4X7_SYNKA</name>
<organism evidence="1 2">
    <name type="scientific">Synaphobranchus kaupii</name>
    <name type="common">Kaup's arrowtooth eel</name>
    <dbReference type="NCBI Taxonomy" id="118154"/>
    <lineage>
        <taxon>Eukaryota</taxon>
        <taxon>Metazoa</taxon>
        <taxon>Chordata</taxon>
        <taxon>Craniata</taxon>
        <taxon>Vertebrata</taxon>
        <taxon>Euteleostomi</taxon>
        <taxon>Actinopterygii</taxon>
        <taxon>Neopterygii</taxon>
        <taxon>Teleostei</taxon>
        <taxon>Anguilliformes</taxon>
        <taxon>Synaphobranchidae</taxon>
        <taxon>Synaphobranchus</taxon>
    </lineage>
</organism>
<evidence type="ECO:0000313" key="2">
    <source>
        <dbReference type="Proteomes" id="UP001152622"/>
    </source>
</evidence>
<comment type="caution">
    <text evidence="1">The sequence shown here is derived from an EMBL/GenBank/DDBJ whole genome shotgun (WGS) entry which is preliminary data.</text>
</comment>
<sequence length="107" mass="12438">MLDMRKKRTMFPETALYVANYILSTPRASAYEPLYYNRYGRAPVLESFCTPHQGKGGYWMSPQRHHLSGTTWRDRHRRQVVFPGNTGFSDVISTLPAGYCRIRHTLV</sequence>